<name>A0AAU9MPZ0_9ASTR</name>
<protein>
    <submittedName>
        <fullName evidence="1">Uncharacterized protein</fullName>
    </submittedName>
</protein>
<dbReference type="AlphaFoldDB" id="A0AAU9MPZ0"/>
<organism evidence="1 2">
    <name type="scientific">Lactuca virosa</name>
    <dbReference type="NCBI Taxonomy" id="75947"/>
    <lineage>
        <taxon>Eukaryota</taxon>
        <taxon>Viridiplantae</taxon>
        <taxon>Streptophyta</taxon>
        <taxon>Embryophyta</taxon>
        <taxon>Tracheophyta</taxon>
        <taxon>Spermatophyta</taxon>
        <taxon>Magnoliopsida</taxon>
        <taxon>eudicotyledons</taxon>
        <taxon>Gunneridae</taxon>
        <taxon>Pentapetalae</taxon>
        <taxon>asterids</taxon>
        <taxon>campanulids</taxon>
        <taxon>Asterales</taxon>
        <taxon>Asteraceae</taxon>
        <taxon>Cichorioideae</taxon>
        <taxon>Cichorieae</taxon>
        <taxon>Lactucinae</taxon>
        <taxon>Lactuca</taxon>
    </lineage>
</organism>
<gene>
    <name evidence="1" type="ORF">LVIROSA_LOCUS14849</name>
</gene>
<keyword evidence="2" id="KW-1185">Reference proteome</keyword>
<proteinExistence type="predicted"/>
<accession>A0AAU9MPZ0</accession>
<dbReference type="Proteomes" id="UP001157418">
    <property type="component" value="Unassembled WGS sequence"/>
</dbReference>
<evidence type="ECO:0000313" key="2">
    <source>
        <dbReference type="Proteomes" id="UP001157418"/>
    </source>
</evidence>
<sequence>MNGKCGAQLAGTEEVFDAKTLRPWPLSILIQLSLFHTPPLTPATTVIHDVKMERSLISITHNPRLPSLYQQSASTTDTIVTLPSVFRRRCSNACCRNGFGLGNYSNGACGGDGHGGRGVCWLCCWRRNDRDGI</sequence>
<evidence type="ECO:0000313" key="1">
    <source>
        <dbReference type="EMBL" id="CAH1427877.1"/>
    </source>
</evidence>
<comment type="caution">
    <text evidence="1">The sequence shown here is derived from an EMBL/GenBank/DDBJ whole genome shotgun (WGS) entry which is preliminary data.</text>
</comment>
<dbReference type="EMBL" id="CAKMRJ010002223">
    <property type="protein sequence ID" value="CAH1427877.1"/>
    <property type="molecule type" value="Genomic_DNA"/>
</dbReference>
<reference evidence="1 2" key="1">
    <citation type="submission" date="2022-01" db="EMBL/GenBank/DDBJ databases">
        <authorList>
            <person name="Xiong W."/>
            <person name="Schranz E."/>
        </authorList>
    </citation>
    <scope>NUCLEOTIDE SEQUENCE [LARGE SCALE GENOMIC DNA]</scope>
</reference>